<accession>A0ACC7NQ18</accession>
<dbReference type="Proteomes" id="UP001631969">
    <property type="component" value="Unassembled WGS sequence"/>
</dbReference>
<organism evidence="1 2">
    <name type="scientific">Paenibacillus mesotrionivorans</name>
    <dbReference type="NCBI Taxonomy" id="3160968"/>
    <lineage>
        <taxon>Bacteria</taxon>
        <taxon>Bacillati</taxon>
        <taxon>Bacillota</taxon>
        <taxon>Bacilli</taxon>
        <taxon>Bacillales</taxon>
        <taxon>Paenibacillaceae</taxon>
        <taxon>Paenibacillus</taxon>
    </lineage>
</organism>
<reference evidence="1" key="1">
    <citation type="submission" date="2024-12" db="EMBL/GenBank/DDBJ databases">
        <authorList>
            <person name="Wu N."/>
        </authorList>
    </citation>
    <scope>NUCLEOTIDE SEQUENCE</scope>
    <source>
        <strain evidence="1">P15</strain>
    </source>
</reference>
<proteinExistence type="predicted"/>
<gene>
    <name evidence="1" type="ORF">ACI1P1_00160</name>
</gene>
<comment type="caution">
    <text evidence="1">The sequence shown here is derived from an EMBL/GenBank/DDBJ whole genome shotgun (WGS) entry which is preliminary data.</text>
</comment>
<protein>
    <submittedName>
        <fullName evidence="1">Uncharacterized protein</fullName>
    </submittedName>
</protein>
<evidence type="ECO:0000313" key="2">
    <source>
        <dbReference type="Proteomes" id="UP001631969"/>
    </source>
</evidence>
<sequence length="91" mass="10279">MELKVLNARMEFTEADGYVGKVAFEVEGHKEPYEIVLQSKKGKEWSYGLFFLSQPGDEDQILEVEDWLEEDDDAYYSLIDAAKQALPASGG</sequence>
<keyword evidence="2" id="KW-1185">Reference proteome</keyword>
<name>A0ACC7NQ18_9BACL</name>
<dbReference type="EMBL" id="JBJURJ010000001">
    <property type="protein sequence ID" value="MFM9326698.1"/>
    <property type="molecule type" value="Genomic_DNA"/>
</dbReference>
<evidence type="ECO:0000313" key="1">
    <source>
        <dbReference type="EMBL" id="MFM9326698.1"/>
    </source>
</evidence>